<sequence>MALEEPTEEDVTQKINGISVSIEKQILPYVENVTLDMETGIDGKPGLVMIGGSGSNC</sequence>
<evidence type="ECO:0000313" key="1">
    <source>
        <dbReference type="EMBL" id="MFC5628193.1"/>
    </source>
</evidence>
<comment type="caution">
    <text evidence="1">The sequence shown here is derived from an EMBL/GenBank/DDBJ whole genome shotgun (WGS) entry which is preliminary data.</text>
</comment>
<keyword evidence="2" id="KW-1185">Reference proteome</keyword>
<evidence type="ECO:0008006" key="3">
    <source>
        <dbReference type="Google" id="ProtNLM"/>
    </source>
</evidence>
<gene>
    <name evidence="1" type="ORF">ACFPTR_04695</name>
</gene>
<dbReference type="RefSeq" id="WP_270897462.1">
    <property type="nucleotide sequence ID" value="NZ_JBHSPF010000018.1"/>
</dbReference>
<proteinExistence type="predicted"/>
<name>A0ABW0U5H4_9BACI</name>
<evidence type="ECO:0000313" key="2">
    <source>
        <dbReference type="Proteomes" id="UP001596143"/>
    </source>
</evidence>
<reference evidence="2" key="1">
    <citation type="journal article" date="2019" name="Int. J. Syst. Evol. Microbiol.">
        <title>The Global Catalogue of Microorganisms (GCM) 10K type strain sequencing project: providing services to taxonomists for standard genome sequencing and annotation.</title>
        <authorList>
            <consortium name="The Broad Institute Genomics Platform"/>
            <consortium name="The Broad Institute Genome Sequencing Center for Infectious Disease"/>
            <person name="Wu L."/>
            <person name="Ma J."/>
        </authorList>
    </citation>
    <scope>NUCLEOTIDE SEQUENCE [LARGE SCALE GENOMIC DNA]</scope>
    <source>
        <strain evidence="2">CGMCC 1.15790</strain>
    </source>
</reference>
<dbReference type="EMBL" id="JBHSPF010000018">
    <property type="protein sequence ID" value="MFC5628193.1"/>
    <property type="molecule type" value="Genomic_DNA"/>
</dbReference>
<accession>A0ABW0U5H4</accession>
<dbReference type="Proteomes" id="UP001596143">
    <property type="component" value="Unassembled WGS sequence"/>
</dbReference>
<protein>
    <recommendedName>
        <fullName evidence="3">DhaK domain-containing protein</fullName>
    </recommendedName>
</protein>
<organism evidence="1 2">
    <name type="scientific">Aliibacillus thermotolerans</name>
    <dbReference type="NCBI Taxonomy" id="1834418"/>
    <lineage>
        <taxon>Bacteria</taxon>
        <taxon>Bacillati</taxon>
        <taxon>Bacillota</taxon>
        <taxon>Bacilli</taxon>
        <taxon>Bacillales</taxon>
        <taxon>Bacillaceae</taxon>
        <taxon>Aliibacillus</taxon>
    </lineage>
</organism>